<gene>
    <name evidence="12" type="ORF">g.2101</name>
</gene>
<dbReference type="SUPFAM" id="SSF57667">
    <property type="entry name" value="beta-beta-alpha zinc fingers"/>
    <property type="match status" value="2"/>
</dbReference>
<dbReference type="AlphaFoldDB" id="A0A1B6D8D5"/>
<dbReference type="GO" id="GO:0007367">
    <property type="term" value="P:segment polarity determination"/>
    <property type="evidence" value="ECO:0007669"/>
    <property type="project" value="UniProtKB-KW"/>
</dbReference>
<dbReference type="EMBL" id="GEDC01015335">
    <property type="protein sequence ID" value="JAS21963.1"/>
    <property type="molecule type" value="Transcribed_RNA"/>
</dbReference>
<dbReference type="GO" id="GO:0000978">
    <property type="term" value="F:RNA polymerase II cis-regulatory region sequence-specific DNA binding"/>
    <property type="evidence" value="ECO:0007669"/>
    <property type="project" value="TreeGrafter"/>
</dbReference>
<keyword evidence="8" id="KW-0238">DNA-binding</keyword>
<dbReference type="PANTHER" id="PTHR45718">
    <property type="entry name" value="TRANSCRIPTIONAL ACTIVATOR CUBITUS INTERRUPTUS"/>
    <property type="match status" value="1"/>
</dbReference>
<evidence type="ECO:0000256" key="3">
    <source>
        <dbReference type="ARBA" id="ARBA00022716"/>
    </source>
</evidence>
<evidence type="ECO:0000256" key="10">
    <source>
        <dbReference type="PROSITE-ProRule" id="PRU00042"/>
    </source>
</evidence>
<keyword evidence="7" id="KW-0862">Zinc</keyword>
<evidence type="ECO:0000256" key="2">
    <source>
        <dbReference type="ARBA" id="ARBA00010831"/>
    </source>
</evidence>
<keyword evidence="9" id="KW-0539">Nucleus</keyword>
<evidence type="ECO:0000256" key="1">
    <source>
        <dbReference type="ARBA" id="ARBA00004123"/>
    </source>
</evidence>
<dbReference type="GO" id="GO:0005634">
    <property type="term" value="C:nucleus"/>
    <property type="evidence" value="ECO:0007669"/>
    <property type="project" value="UniProtKB-SubCell"/>
</dbReference>
<dbReference type="InterPro" id="IPR036236">
    <property type="entry name" value="Znf_C2H2_sf"/>
</dbReference>
<evidence type="ECO:0000313" key="12">
    <source>
        <dbReference type="EMBL" id="JAS21963.1"/>
    </source>
</evidence>
<keyword evidence="4" id="KW-0479">Metal-binding</keyword>
<dbReference type="GO" id="GO:0000981">
    <property type="term" value="F:DNA-binding transcription factor activity, RNA polymerase II-specific"/>
    <property type="evidence" value="ECO:0007669"/>
    <property type="project" value="TreeGrafter"/>
</dbReference>
<keyword evidence="3" id="KW-0217">Developmental protein</keyword>
<sequence length="196" mass="22254">LKIHQRSHTGERPYSCQFPTCTKAFSNSSDRAKHQRTHYDTKPYACQVVGCNKRYTDPSSLRKHIKNHTGLQAACKTKKVGAIEPVQSSRFSILSHPRHESIVSDTTTDCREETEQFALPEDLADTEISDDLLEYVPYESVKKILDDTNKLGGFSCLGDEIDTDLENDFLDLTKIENTTNLLTFNDEDIVNGFYNK</sequence>
<dbReference type="GO" id="GO:0000122">
    <property type="term" value="P:negative regulation of transcription by RNA polymerase II"/>
    <property type="evidence" value="ECO:0007669"/>
    <property type="project" value="UniProtKB-ARBA"/>
</dbReference>
<evidence type="ECO:0000256" key="5">
    <source>
        <dbReference type="ARBA" id="ARBA00022737"/>
    </source>
</evidence>
<comment type="similarity">
    <text evidence="2">Belongs to the GLI C2H2-type zinc-finger protein family.</text>
</comment>
<feature type="non-terminal residue" evidence="12">
    <location>
        <position position="1"/>
    </location>
</feature>
<organism evidence="12">
    <name type="scientific">Clastoptera arizonana</name>
    <name type="common">Arizona spittle bug</name>
    <dbReference type="NCBI Taxonomy" id="38151"/>
    <lineage>
        <taxon>Eukaryota</taxon>
        <taxon>Metazoa</taxon>
        <taxon>Ecdysozoa</taxon>
        <taxon>Arthropoda</taxon>
        <taxon>Hexapoda</taxon>
        <taxon>Insecta</taxon>
        <taxon>Pterygota</taxon>
        <taxon>Neoptera</taxon>
        <taxon>Paraneoptera</taxon>
        <taxon>Hemiptera</taxon>
        <taxon>Auchenorrhyncha</taxon>
        <taxon>Cercopoidea</taxon>
        <taxon>Clastopteridae</taxon>
        <taxon>Clastoptera</taxon>
    </lineage>
</organism>
<comment type="subcellular location">
    <subcellularLocation>
        <location evidence="1">Nucleus</location>
    </subcellularLocation>
</comment>
<evidence type="ECO:0000256" key="7">
    <source>
        <dbReference type="ARBA" id="ARBA00022833"/>
    </source>
</evidence>
<dbReference type="Gene3D" id="3.30.160.60">
    <property type="entry name" value="Classic Zinc Finger"/>
    <property type="match status" value="3"/>
</dbReference>
<dbReference type="FunFam" id="3.30.160.60:FF:000036">
    <property type="entry name" value="GLI family zinc finger 3"/>
    <property type="match status" value="1"/>
</dbReference>
<protein>
    <recommendedName>
        <fullName evidence="11">C2H2-type domain-containing protein</fullName>
    </recommendedName>
</protein>
<evidence type="ECO:0000256" key="6">
    <source>
        <dbReference type="ARBA" id="ARBA00022771"/>
    </source>
</evidence>
<keyword evidence="6 10" id="KW-0863">Zinc-finger</keyword>
<dbReference type="SMART" id="SM00355">
    <property type="entry name" value="ZnF_C2H2"/>
    <property type="match status" value="2"/>
</dbReference>
<dbReference type="PROSITE" id="PS50157">
    <property type="entry name" value="ZINC_FINGER_C2H2_2"/>
    <property type="match status" value="3"/>
</dbReference>
<dbReference type="PROSITE" id="PS00028">
    <property type="entry name" value="ZINC_FINGER_C2H2_1"/>
    <property type="match status" value="2"/>
</dbReference>
<keyword evidence="3" id="KW-0709">Segmentation polarity protein</keyword>
<accession>A0A1B6D8D5</accession>
<dbReference type="FunFam" id="3.30.160.60:FF:000019">
    <property type="entry name" value="GLI family zinc finger 3"/>
    <property type="match status" value="1"/>
</dbReference>
<dbReference type="InterPro" id="IPR043359">
    <property type="entry name" value="GLI-like"/>
</dbReference>
<proteinExistence type="inferred from homology"/>
<evidence type="ECO:0000256" key="8">
    <source>
        <dbReference type="ARBA" id="ARBA00023125"/>
    </source>
</evidence>
<evidence type="ECO:0000256" key="9">
    <source>
        <dbReference type="ARBA" id="ARBA00023242"/>
    </source>
</evidence>
<keyword evidence="5" id="KW-0677">Repeat</keyword>
<dbReference type="GO" id="GO:0008270">
    <property type="term" value="F:zinc ion binding"/>
    <property type="evidence" value="ECO:0007669"/>
    <property type="project" value="UniProtKB-KW"/>
</dbReference>
<evidence type="ECO:0000259" key="11">
    <source>
        <dbReference type="PROSITE" id="PS50157"/>
    </source>
</evidence>
<dbReference type="Pfam" id="PF00096">
    <property type="entry name" value="zf-C2H2"/>
    <property type="match status" value="2"/>
</dbReference>
<feature type="domain" description="C2H2-type" evidence="11">
    <location>
        <begin position="14"/>
        <end position="43"/>
    </location>
</feature>
<evidence type="ECO:0000256" key="4">
    <source>
        <dbReference type="ARBA" id="ARBA00022723"/>
    </source>
</evidence>
<feature type="domain" description="C2H2-type" evidence="11">
    <location>
        <begin position="1"/>
        <end position="13"/>
    </location>
</feature>
<dbReference type="InterPro" id="IPR013087">
    <property type="entry name" value="Znf_C2H2_type"/>
</dbReference>
<dbReference type="PANTHER" id="PTHR45718:SF4">
    <property type="entry name" value="TRANSCRIPTIONAL ACTIVATOR CUBITUS INTERRUPTUS"/>
    <property type="match status" value="1"/>
</dbReference>
<feature type="domain" description="C2H2-type" evidence="11">
    <location>
        <begin position="44"/>
        <end position="73"/>
    </location>
</feature>
<reference evidence="12" key="1">
    <citation type="submission" date="2015-12" db="EMBL/GenBank/DDBJ databases">
        <title>De novo transcriptome assembly of four potential Pierce s Disease insect vectors from Arizona vineyards.</title>
        <authorList>
            <person name="Tassone E.E."/>
        </authorList>
    </citation>
    <scope>NUCLEOTIDE SEQUENCE</scope>
</reference>
<name>A0A1B6D8D5_9HEMI</name>